<evidence type="ECO:0000256" key="2">
    <source>
        <dbReference type="ARBA" id="ARBA00022525"/>
    </source>
</evidence>
<evidence type="ECO:0000256" key="5">
    <source>
        <dbReference type="SAM" id="SignalP"/>
    </source>
</evidence>
<feature type="signal peptide" evidence="5">
    <location>
        <begin position="1"/>
        <end position="31"/>
    </location>
</feature>
<accession>A0A9N8YPN1</accession>
<evidence type="ECO:0000256" key="4">
    <source>
        <dbReference type="ARBA" id="ARBA00023591"/>
    </source>
</evidence>
<dbReference type="PANTHER" id="PTHR31279:SF58">
    <property type="entry name" value="PROTEIN EXORDIUM-LIKE 2"/>
    <property type="match status" value="1"/>
</dbReference>
<feature type="chain" id="PRO_5040283649" evidence="5">
    <location>
        <begin position="32"/>
        <end position="358"/>
    </location>
</feature>
<reference evidence="6" key="1">
    <citation type="submission" date="2021-06" db="EMBL/GenBank/DDBJ databases">
        <authorList>
            <person name="Kallberg Y."/>
            <person name="Tangrot J."/>
            <person name="Rosling A."/>
        </authorList>
    </citation>
    <scope>NUCLEOTIDE SEQUENCE</scope>
    <source>
        <strain evidence="6">MT106</strain>
    </source>
</reference>
<dbReference type="Proteomes" id="UP000789831">
    <property type="component" value="Unassembled WGS sequence"/>
</dbReference>
<comment type="subcellular location">
    <subcellularLocation>
        <location evidence="1">Secreted</location>
    </subcellularLocation>
</comment>
<proteinExistence type="inferred from homology"/>
<comment type="caution">
    <text evidence="6">The sequence shown here is derived from an EMBL/GenBank/DDBJ whole genome shotgun (WGS) entry which is preliminary data.</text>
</comment>
<sequence length="358" mass="40239">MYFSKNLLILFAATFSLFIAFSSNDHNRVSAHPVTKNPNPNHHNHHHKHNIKPHTRLPINVKSTTSFKPKTTKSSKPKIVTRGATALGIAPLYNPNNKAANGHQVFFNNPATNIDYHQGEVMSGLTNIHFIYYGDWNNQDERNILQTFFENVDGTPWFQTLQKYSNLVNKNITGPIKLTHVLTNEYTHGSSLTKQNHIDIVNEALDQNILPEESNAIYFILSSKDVRSEGFCKDYCGYHSHFTRPSNTQLIYSYVGNAEEQCASGCATGNPNISPNSNVGVDGMINIMAHELIESMNDPFLSAWYDSNGQESADKCNFNFGKTAKAENNADYNMIVNDIKYNIQMNWNPITAECDIGS</sequence>
<comment type="similarity">
    <text evidence="4">Belongs to the EXORDIUM family.</text>
</comment>
<protein>
    <submittedName>
        <fullName evidence="6">4277_t:CDS:1</fullName>
    </submittedName>
</protein>
<keyword evidence="2" id="KW-0964">Secreted</keyword>
<dbReference type="OrthoDB" id="2016249at2759"/>
<dbReference type="InterPro" id="IPR006766">
    <property type="entry name" value="EXORDIUM-like"/>
</dbReference>
<gene>
    <name evidence="6" type="ORF">AGERDE_LOCUS1279</name>
</gene>
<evidence type="ECO:0000313" key="6">
    <source>
        <dbReference type="EMBL" id="CAG8444009.1"/>
    </source>
</evidence>
<name>A0A9N8YPN1_9GLOM</name>
<dbReference type="Pfam" id="PF04674">
    <property type="entry name" value="Phi_1"/>
    <property type="match status" value="1"/>
</dbReference>
<evidence type="ECO:0000256" key="1">
    <source>
        <dbReference type="ARBA" id="ARBA00004613"/>
    </source>
</evidence>
<evidence type="ECO:0000256" key="3">
    <source>
        <dbReference type="ARBA" id="ARBA00022729"/>
    </source>
</evidence>
<keyword evidence="7" id="KW-1185">Reference proteome</keyword>
<evidence type="ECO:0000313" key="7">
    <source>
        <dbReference type="Proteomes" id="UP000789831"/>
    </source>
</evidence>
<keyword evidence="3 5" id="KW-0732">Signal</keyword>
<dbReference type="AlphaFoldDB" id="A0A9N8YPN1"/>
<dbReference type="EMBL" id="CAJVPL010000084">
    <property type="protein sequence ID" value="CAG8444009.1"/>
    <property type="molecule type" value="Genomic_DNA"/>
</dbReference>
<dbReference type="GO" id="GO:0005576">
    <property type="term" value="C:extracellular region"/>
    <property type="evidence" value="ECO:0007669"/>
    <property type="project" value="UniProtKB-SubCell"/>
</dbReference>
<dbReference type="PANTHER" id="PTHR31279">
    <property type="entry name" value="PROTEIN EXORDIUM-LIKE 5"/>
    <property type="match status" value="1"/>
</dbReference>
<organism evidence="6 7">
    <name type="scientific">Ambispora gerdemannii</name>
    <dbReference type="NCBI Taxonomy" id="144530"/>
    <lineage>
        <taxon>Eukaryota</taxon>
        <taxon>Fungi</taxon>
        <taxon>Fungi incertae sedis</taxon>
        <taxon>Mucoromycota</taxon>
        <taxon>Glomeromycotina</taxon>
        <taxon>Glomeromycetes</taxon>
        <taxon>Archaeosporales</taxon>
        <taxon>Ambisporaceae</taxon>
        <taxon>Ambispora</taxon>
    </lineage>
</organism>